<comment type="caution">
    <text evidence="2">The sequence shown here is derived from an EMBL/GenBank/DDBJ whole genome shotgun (WGS) entry which is preliminary data.</text>
</comment>
<dbReference type="Pfam" id="PF13456">
    <property type="entry name" value="RVT_3"/>
    <property type="match status" value="1"/>
</dbReference>
<dbReference type="Proteomes" id="UP001459277">
    <property type="component" value="Unassembled WGS sequence"/>
</dbReference>
<evidence type="ECO:0000313" key="2">
    <source>
        <dbReference type="EMBL" id="KAL0006696.1"/>
    </source>
</evidence>
<dbReference type="GO" id="GO:0003676">
    <property type="term" value="F:nucleic acid binding"/>
    <property type="evidence" value="ECO:0007669"/>
    <property type="project" value="InterPro"/>
</dbReference>
<keyword evidence="3" id="KW-1185">Reference proteome</keyword>
<dbReference type="InterPro" id="IPR002156">
    <property type="entry name" value="RNaseH_domain"/>
</dbReference>
<dbReference type="AlphaFoldDB" id="A0AAW2DDF5"/>
<feature type="domain" description="RNase H type-1" evidence="1">
    <location>
        <begin position="33"/>
        <end position="153"/>
    </location>
</feature>
<dbReference type="SUPFAM" id="SSF53098">
    <property type="entry name" value="Ribonuclease H-like"/>
    <property type="match status" value="1"/>
</dbReference>
<dbReference type="Gene3D" id="3.30.420.10">
    <property type="entry name" value="Ribonuclease H-like superfamily/Ribonuclease H"/>
    <property type="match status" value="1"/>
</dbReference>
<dbReference type="CDD" id="cd06222">
    <property type="entry name" value="RNase_H_like"/>
    <property type="match status" value="1"/>
</dbReference>
<proteinExistence type="predicted"/>
<evidence type="ECO:0000313" key="3">
    <source>
        <dbReference type="Proteomes" id="UP001459277"/>
    </source>
</evidence>
<dbReference type="PANTHER" id="PTHR47723:SF24">
    <property type="entry name" value="RNASE H TYPE-1 DOMAIN-CONTAINING PROTEIN"/>
    <property type="match status" value="1"/>
</dbReference>
<protein>
    <recommendedName>
        <fullName evidence="1">RNase H type-1 domain-containing protein</fullName>
    </recommendedName>
</protein>
<accession>A0AAW2DDF5</accession>
<dbReference type="EMBL" id="JAZDWU010000003">
    <property type="protein sequence ID" value="KAL0006696.1"/>
    <property type="molecule type" value="Genomic_DNA"/>
</dbReference>
<reference evidence="2 3" key="1">
    <citation type="submission" date="2024-01" db="EMBL/GenBank/DDBJ databases">
        <title>A telomere-to-telomere, gap-free genome of sweet tea (Lithocarpus litseifolius).</title>
        <authorList>
            <person name="Zhou J."/>
        </authorList>
    </citation>
    <scope>NUCLEOTIDE SEQUENCE [LARGE SCALE GENOMIC DNA]</scope>
    <source>
        <strain evidence="2">Zhou-2022a</strain>
        <tissue evidence="2">Leaf</tissue>
    </source>
</reference>
<dbReference type="InterPro" id="IPR036397">
    <property type="entry name" value="RNaseH_sf"/>
</dbReference>
<dbReference type="GO" id="GO:0004523">
    <property type="term" value="F:RNA-DNA hybrid ribonuclease activity"/>
    <property type="evidence" value="ECO:0007669"/>
    <property type="project" value="InterPro"/>
</dbReference>
<organism evidence="2 3">
    <name type="scientific">Lithocarpus litseifolius</name>
    <dbReference type="NCBI Taxonomy" id="425828"/>
    <lineage>
        <taxon>Eukaryota</taxon>
        <taxon>Viridiplantae</taxon>
        <taxon>Streptophyta</taxon>
        <taxon>Embryophyta</taxon>
        <taxon>Tracheophyta</taxon>
        <taxon>Spermatophyta</taxon>
        <taxon>Magnoliopsida</taxon>
        <taxon>eudicotyledons</taxon>
        <taxon>Gunneridae</taxon>
        <taxon>Pentapetalae</taxon>
        <taxon>rosids</taxon>
        <taxon>fabids</taxon>
        <taxon>Fagales</taxon>
        <taxon>Fagaceae</taxon>
        <taxon>Lithocarpus</taxon>
    </lineage>
</organism>
<sequence>MCHSYQPITTTQQPPPQTFRHCHRPEQGAIKINCDAAVGLNHSFIAIVARDWRRDLIFSLSKRVETNLPLQAEAEAINLATCVAVNRGFENVVVESDAKVCIEALKAPTDAMPWRISTITADTLSWASRGQQFVFRWSPRESNKAAHVLASWCLGKNLSSCFGQEFKLPAIKFGSFLVISASVTIGKHPSSIHKWKYGRKDLVPL</sequence>
<gene>
    <name evidence="2" type="ORF">SO802_008198</name>
</gene>
<dbReference type="InterPro" id="IPR012337">
    <property type="entry name" value="RNaseH-like_sf"/>
</dbReference>
<evidence type="ECO:0000259" key="1">
    <source>
        <dbReference type="Pfam" id="PF13456"/>
    </source>
</evidence>
<dbReference type="PANTHER" id="PTHR47723">
    <property type="entry name" value="OS05G0353850 PROTEIN"/>
    <property type="match status" value="1"/>
</dbReference>
<name>A0AAW2DDF5_9ROSI</name>
<dbReference type="InterPro" id="IPR044730">
    <property type="entry name" value="RNase_H-like_dom_plant"/>
</dbReference>
<dbReference type="InterPro" id="IPR053151">
    <property type="entry name" value="RNase_H-like"/>
</dbReference>